<dbReference type="OrthoDB" id="265955at2759"/>
<evidence type="ECO:0000259" key="4">
    <source>
        <dbReference type="Pfam" id="PF09732"/>
    </source>
</evidence>
<dbReference type="InterPro" id="IPR019134">
    <property type="entry name" value="Cactin_C"/>
</dbReference>
<feature type="compositionally biased region" description="Basic and acidic residues" evidence="3">
    <location>
        <begin position="331"/>
        <end position="344"/>
    </location>
</feature>
<evidence type="ECO:0000256" key="1">
    <source>
        <dbReference type="ARBA" id="ARBA00006895"/>
    </source>
</evidence>
<evidence type="ECO:0000313" key="8">
    <source>
        <dbReference type="Proteomes" id="UP000006039"/>
    </source>
</evidence>
<dbReference type="EMBL" id="GL385398">
    <property type="protein sequence ID" value="EJT74912.1"/>
    <property type="molecule type" value="Genomic_DNA"/>
</dbReference>
<dbReference type="EnsemblFungi" id="EJT74912">
    <property type="protein sequence ID" value="EJT74912"/>
    <property type="gene ID" value="GGTG_08750"/>
</dbReference>
<dbReference type="VEuPathDB" id="FungiDB:GGTG_08750"/>
<comment type="similarity">
    <text evidence="1">Belongs to the CACTIN family.</text>
</comment>
<evidence type="ECO:0000259" key="5">
    <source>
        <dbReference type="Pfam" id="PF10312"/>
    </source>
</evidence>
<sequence>MDPGRAAMIAGSKSPTRSDAPPGKDRNRDRGITAPRRDPANRVSKPSRNPNNSNNNRRPPHSNSGGGAMPPPATNNPRHFKTQDEQSEEFVAGEDKFVLRQSKKKADIRVRERRAKPADFLAFNLRWVDEDRDTLDDDEADVAINVPRPAKLIAGLSERQLDGVEAEIRSYLTLETSARNLEYWSALQALCADHRKQLGRPEGGGGGSGSGSGGGGGEGGGATAAESVAASVDKLLGPKSYEQLEALEKQIRAKLDSNEQIDPDYWENLLKSLLVYKAKARLNVIMEEIHQVRLELLKNLDPQALANSNVLSRPPQGAKRGTSILAWTTTKGKEGKSKDGKTVEEAVEGSSSSSSTTLVKAGSSTAPAAPGAAPPGTARFAQGETDDFSQAAKALYERELARGVGEDEVILTAEETLTKSKPWWANKHRPRKPRYFNRVQMGYEWNKYNQTHYDHDNPPPRTVHGYRFNIFYPDLIDKTKAPTFKIIREGGRRRGETTAPAGQEDTCLIRFIAGPPYEDIAFRIVDKEWDYSAKRERGFRSSFDKGILQLHFMFKKIYYRK</sequence>
<dbReference type="Pfam" id="PF09732">
    <property type="entry name" value="CactinC_cactus"/>
    <property type="match status" value="1"/>
</dbReference>
<reference evidence="7" key="5">
    <citation type="submission" date="2018-04" db="UniProtKB">
        <authorList>
            <consortium name="EnsemblFungi"/>
        </authorList>
    </citation>
    <scope>IDENTIFICATION</scope>
    <source>
        <strain evidence="7">R3-111a-1</strain>
    </source>
</reference>
<dbReference type="InterPro" id="IPR018816">
    <property type="entry name" value="Cactin_central"/>
</dbReference>
<feature type="region of interest" description="Disordered" evidence="3">
    <location>
        <begin position="308"/>
        <end position="381"/>
    </location>
</feature>
<evidence type="ECO:0000313" key="6">
    <source>
        <dbReference type="EMBL" id="EJT74912.1"/>
    </source>
</evidence>
<reference evidence="6" key="3">
    <citation type="submission" date="2010-09" db="EMBL/GenBank/DDBJ databases">
        <title>Annotation of Gaeumannomyces graminis var. tritici R3-111a-1.</title>
        <authorList>
            <consortium name="The Broad Institute Genome Sequencing Platform"/>
            <person name="Ma L.-J."/>
            <person name="Dead R."/>
            <person name="Young S.K."/>
            <person name="Zeng Q."/>
            <person name="Gargeya S."/>
            <person name="Fitzgerald M."/>
            <person name="Haas B."/>
            <person name="Abouelleil A."/>
            <person name="Alvarado L."/>
            <person name="Arachchi H.M."/>
            <person name="Berlin A."/>
            <person name="Brown A."/>
            <person name="Chapman S.B."/>
            <person name="Chen Z."/>
            <person name="Dunbar C."/>
            <person name="Freedman E."/>
            <person name="Gearin G."/>
            <person name="Gellesch M."/>
            <person name="Goldberg J."/>
            <person name="Griggs A."/>
            <person name="Gujja S."/>
            <person name="Heiman D."/>
            <person name="Howarth C."/>
            <person name="Larson L."/>
            <person name="Lui A."/>
            <person name="MacDonald P.J.P."/>
            <person name="Mehta T."/>
            <person name="Montmayeur A."/>
            <person name="Murphy C."/>
            <person name="Neiman D."/>
            <person name="Pearson M."/>
            <person name="Priest M."/>
            <person name="Roberts A."/>
            <person name="Saif S."/>
            <person name="Shea T."/>
            <person name="Shenoy N."/>
            <person name="Sisk P."/>
            <person name="Stolte C."/>
            <person name="Sykes S."/>
            <person name="Yandava C."/>
            <person name="Wortman J."/>
            <person name="Nusbaum C."/>
            <person name="Birren B."/>
        </authorList>
    </citation>
    <scope>NUCLEOTIDE SEQUENCE</scope>
    <source>
        <strain evidence="6">R3-111a-1</strain>
    </source>
</reference>
<dbReference type="PANTHER" id="PTHR21737">
    <property type="entry name" value="POLYGLUTAMINE BINDING PROTEIN 1/MARVEL MEMBRANE-ASSOCIATING DOMAIN CONTAINING 3"/>
    <property type="match status" value="1"/>
</dbReference>
<organism evidence="6">
    <name type="scientific">Gaeumannomyces tritici (strain R3-111a-1)</name>
    <name type="common">Wheat and barley take-all root rot fungus</name>
    <name type="synonym">Gaeumannomyces graminis var. tritici</name>
    <dbReference type="NCBI Taxonomy" id="644352"/>
    <lineage>
        <taxon>Eukaryota</taxon>
        <taxon>Fungi</taxon>
        <taxon>Dikarya</taxon>
        <taxon>Ascomycota</taxon>
        <taxon>Pezizomycotina</taxon>
        <taxon>Sordariomycetes</taxon>
        <taxon>Sordariomycetidae</taxon>
        <taxon>Magnaporthales</taxon>
        <taxon>Magnaporthaceae</taxon>
        <taxon>Gaeumannomyces</taxon>
    </lineage>
</organism>
<feature type="compositionally biased region" description="Gly residues" evidence="3">
    <location>
        <begin position="201"/>
        <end position="222"/>
    </location>
</feature>
<feature type="domain" description="Splicing factor Cactin C-terminal" evidence="4">
    <location>
        <begin position="424"/>
        <end position="561"/>
    </location>
</feature>
<reference evidence="8" key="1">
    <citation type="submission" date="2010-07" db="EMBL/GenBank/DDBJ databases">
        <title>The genome sequence of Gaeumannomyces graminis var. tritici strain R3-111a-1.</title>
        <authorList>
            <consortium name="The Broad Institute Genome Sequencing Platform"/>
            <person name="Ma L.-J."/>
            <person name="Dead R."/>
            <person name="Young S."/>
            <person name="Zeng Q."/>
            <person name="Koehrsen M."/>
            <person name="Alvarado L."/>
            <person name="Berlin A."/>
            <person name="Chapman S.B."/>
            <person name="Chen Z."/>
            <person name="Freedman E."/>
            <person name="Gellesch M."/>
            <person name="Goldberg J."/>
            <person name="Griggs A."/>
            <person name="Gujja S."/>
            <person name="Heilman E.R."/>
            <person name="Heiman D."/>
            <person name="Hepburn T."/>
            <person name="Howarth C."/>
            <person name="Jen D."/>
            <person name="Larson L."/>
            <person name="Mehta T."/>
            <person name="Neiman D."/>
            <person name="Pearson M."/>
            <person name="Roberts A."/>
            <person name="Saif S."/>
            <person name="Shea T."/>
            <person name="Shenoy N."/>
            <person name="Sisk P."/>
            <person name="Stolte C."/>
            <person name="Sykes S."/>
            <person name="Walk T."/>
            <person name="White J."/>
            <person name="Yandava C."/>
            <person name="Haas B."/>
            <person name="Nusbaum C."/>
            <person name="Birren B."/>
        </authorList>
    </citation>
    <scope>NUCLEOTIDE SEQUENCE [LARGE SCALE GENOMIC DNA]</scope>
    <source>
        <strain evidence="8">R3-111a-1</strain>
    </source>
</reference>
<feature type="compositionally biased region" description="Low complexity" evidence="3">
    <location>
        <begin position="41"/>
        <end position="63"/>
    </location>
</feature>
<dbReference type="RefSeq" id="XP_009224856.1">
    <property type="nucleotide sequence ID" value="XM_009226592.1"/>
</dbReference>
<evidence type="ECO:0000313" key="7">
    <source>
        <dbReference type="EnsemblFungi" id="EJT74912"/>
    </source>
</evidence>
<dbReference type="eggNOG" id="KOG2370">
    <property type="taxonomic scope" value="Eukaryota"/>
</dbReference>
<dbReference type="STRING" id="644352.J3P5G1"/>
<evidence type="ECO:0000256" key="2">
    <source>
        <dbReference type="ARBA" id="ARBA00034534"/>
    </source>
</evidence>
<feature type="compositionally biased region" description="Low complexity" evidence="3">
    <location>
        <begin position="348"/>
        <end position="378"/>
    </location>
</feature>
<dbReference type="GO" id="GO:0045292">
    <property type="term" value="P:mRNA cis splicing, via spliceosome"/>
    <property type="evidence" value="ECO:0007669"/>
    <property type="project" value="TreeGrafter"/>
</dbReference>
<feature type="compositionally biased region" description="Basic and acidic residues" evidence="3">
    <location>
        <begin position="22"/>
        <end position="40"/>
    </location>
</feature>
<protein>
    <recommendedName>
        <fullName evidence="2">Splicing factor Cactin</fullName>
    </recommendedName>
</protein>
<dbReference type="GO" id="GO:0005681">
    <property type="term" value="C:spliceosomal complex"/>
    <property type="evidence" value="ECO:0007669"/>
    <property type="project" value="TreeGrafter"/>
</dbReference>
<dbReference type="Pfam" id="PF10312">
    <property type="entry name" value="Cactin_mid"/>
    <property type="match status" value="1"/>
</dbReference>
<name>J3P5G1_GAET3</name>
<dbReference type="SMART" id="SM01050">
    <property type="entry name" value="CactinC_cactus"/>
    <property type="match status" value="1"/>
</dbReference>
<dbReference type="Proteomes" id="UP000006039">
    <property type="component" value="Unassembled WGS sequence"/>
</dbReference>
<reference evidence="7" key="4">
    <citation type="journal article" date="2015" name="G3 (Bethesda)">
        <title>Genome sequences of three phytopathogenic species of the Magnaporthaceae family of fungi.</title>
        <authorList>
            <person name="Okagaki L.H."/>
            <person name="Nunes C.C."/>
            <person name="Sailsbery J."/>
            <person name="Clay B."/>
            <person name="Brown D."/>
            <person name="John T."/>
            <person name="Oh Y."/>
            <person name="Young N."/>
            <person name="Fitzgerald M."/>
            <person name="Haas B.J."/>
            <person name="Zeng Q."/>
            <person name="Young S."/>
            <person name="Adiconis X."/>
            <person name="Fan L."/>
            <person name="Levin J.Z."/>
            <person name="Mitchell T.K."/>
            <person name="Okubara P.A."/>
            <person name="Farman M.L."/>
            <person name="Kohn L.M."/>
            <person name="Birren B."/>
            <person name="Ma L.-J."/>
            <person name="Dean R.A."/>
        </authorList>
    </citation>
    <scope>NUCLEOTIDE SEQUENCE</scope>
    <source>
        <strain evidence="7">R3-111a-1</strain>
    </source>
</reference>
<evidence type="ECO:0000256" key="3">
    <source>
        <dbReference type="SAM" id="MobiDB-lite"/>
    </source>
</evidence>
<dbReference type="PANTHER" id="PTHR21737:SF4">
    <property type="entry name" value="SPLICING FACTOR CACTIN"/>
    <property type="match status" value="1"/>
</dbReference>
<reference evidence="6" key="2">
    <citation type="submission" date="2010-07" db="EMBL/GenBank/DDBJ databases">
        <authorList>
            <consortium name="The Broad Institute Genome Sequencing Platform"/>
            <consortium name="Broad Institute Genome Sequencing Center for Infectious Disease"/>
            <person name="Ma L.-J."/>
            <person name="Dead R."/>
            <person name="Young S."/>
            <person name="Zeng Q."/>
            <person name="Koehrsen M."/>
            <person name="Alvarado L."/>
            <person name="Berlin A."/>
            <person name="Chapman S.B."/>
            <person name="Chen Z."/>
            <person name="Freedman E."/>
            <person name="Gellesch M."/>
            <person name="Goldberg J."/>
            <person name="Griggs A."/>
            <person name="Gujja S."/>
            <person name="Heilman E.R."/>
            <person name="Heiman D."/>
            <person name="Hepburn T."/>
            <person name="Howarth C."/>
            <person name="Jen D."/>
            <person name="Larson L."/>
            <person name="Mehta T."/>
            <person name="Neiman D."/>
            <person name="Pearson M."/>
            <person name="Roberts A."/>
            <person name="Saif S."/>
            <person name="Shea T."/>
            <person name="Shenoy N."/>
            <person name="Sisk P."/>
            <person name="Stolte C."/>
            <person name="Sykes S."/>
            <person name="Walk T."/>
            <person name="White J."/>
            <person name="Yandava C."/>
            <person name="Haas B."/>
            <person name="Nusbaum C."/>
            <person name="Birren B."/>
        </authorList>
    </citation>
    <scope>NUCLEOTIDE SEQUENCE</scope>
    <source>
        <strain evidence="6">R3-111a-1</strain>
    </source>
</reference>
<dbReference type="AlphaFoldDB" id="J3P5G1"/>
<feature type="region of interest" description="Disordered" evidence="3">
    <location>
        <begin position="198"/>
        <end position="224"/>
    </location>
</feature>
<gene>
    <name evidence="7" type="primary">20349208</name>
    <name evidence="6" type="ORF">GGTG_08750</name>
</gene>
<keyword evidence="8" id="KW-1185">Reference proteome</keyword>
<accession>J3P5G1</accession>
<dbReference type="HOGENOM" id="CLU_011759_3_0_1"/>
<feature type="region of interest" description="Disordered" evidence="3">
    <location>
        <begin position="1"/>
        <end position="94"/>
    </location>
</feature>
<proteinExistence type="inferred from homology"/>
<feature type="domain" description="Splicing factor cactin central" evidence="5">
    <location>
        <begin position="82"/>
        <end position="284"/>
    </location>
</feature>
<dbReference type="GO" id="GO:0005737">
    <property type="term" value="C:cytoplasm"/>
    <property type="evidence" value="ECO:0007669"/>
    <property type="project" value="TreeGrafter"/>
</dbReference>
<dbReference type="GeneID" id="20349208"/>